<dbReference type="Pfam" id="PF08401">
    <property type="entry name" value="ArdcN"/>
    <property type="match status" value="1"/>
</dbReference>
<feature type="domain" description="N-terminal" evidence="1">
    <location>
        <begin position="10"/>
        <end position="127"/>
    </location>
</feature>
<dbReference type="InterPro" id="IPR013610">
    <property type="entry name" value="ArdC_N"/>
</dbReference>
<feature type="domain" description="Polyvalent protein metallopeptidase" evidence="2">
    <location>
        <begin position="157"/>
        <end position="280"/>
    </location>
</feature>
<dbReference type="OrthoDB" id="9792687at2"/>
<organism evidence="3 4">
    <name type="scientific">Yoonia vestfoldensis</name>
    <dbReference type="NCBI Taxonomy" id="245188"/>
    <lineage>
        <taxon>Bacteria</taxon>
        <taxon>Pseudomonadati</taxon>
        <taxon>Pseudomonadota</taxon>
        <taxon>Alphaproteobacteria</taxon>
        <taxon>Rhodobacterales</taxon>
        <taxon>Paracoccaceae</taxon>
        <taxon>Yoonia</taxon>
    </lineage>
</organism>
<evidence type="ECO:0000313" key="4">
    <source>
        <dbReference type="Proteomes" id="UP000195273"/>
    </source>
</evidence>
<dbReference type="EMBL" id="CP021431">
    <property type="protein sequence ID" value="ART99389.1"/>
    <property type="molecule type" value="Genomic_DNA"/>
</dbReference>
<proteinExistence type="predicted"/>
<evidence type="ECO:0000313" key="3">
    <source>
        <dbReference type="EMBL" id="ART99389.1"/>
    </source>
</evidence>
<name>A0A1Y0E7L0_9RHOB</name>
<dbReference type="InterPro" id="IPR017113">
    <property type="entry name" value="Antirestriction_ArdC"/>
</dbReference>
<reference evidence="3 4" key="1">
    <citation type="submission" date="2017-05" db="EMBL/GenBank/DDBJ databases">
        <title>Genome Sequence of Loktanella vestfoldensis Strain SMR4r Isolated from a Culture of the Diatom Skeletonema marinoi.</title>
        <authorList>
            <person name="Topel M."/>
            <person name="Pinder M.I.M."/>
            <person name="Johansson O.N."/>
            <person name="Kourtchenko O."/>
            <person name="Godhe A."/>
            <person name="Clarke A.K."/>
        </authorList>
    </citation>
    <scope>NUCLEOTIDE SEQUENCE [LARGE SCALE GENOMIC DNA]</scope>
    <source>
        <strain evidence="3 4">SMR4r</strain>
    </source>
</reference>
<gene>
    <name evidence="3" type="primary">traC</name>
    <name evidence="3" type="ORF">LOKVESSMR4R_00041</name>
</gene>
<dbReference type="InterPro" id="IPR041459">
    <property type="entry name" value="MPTase-PolyVal"/>
</dbReference>
<evidence type="ECO:0000259" key="1">
    <source>
        <dbReference type="Pfam" id="PF08401"/>
    </source>
</evidence>
<dbReference type="EC" id="2.7.7.-" evidence="3"/>
<dbReference type="Proteomes" id="UP000195273">
    <property type="component" value="Chromosome"/>
</dbReference>
<keyword evidence="3" id="KW-0808">Transferase</keyword>
<evidence type="ECO:0000259" key="2">
    <source>
        <dbReference type="Pfam" id="PF18818"/>
    </source>
</evidence>
<dbReference type="GO" id="GO:0016779">
    <property type="term" value="F:nucleotidyltransferase activity"/>
    <property type="evidence" value="ECO:0007669"/>
    <property type="project" value="UniProtKB-KW"/>
</dbReference>
<dbReference type="AlphaFoldDB" id="A0A1Y0E7L0"/>
<sequence length="305" mass="33743">MAKATAEKFNVYNYVTQTIIAAIEAGTGPWEKSWTGAVQQLGMPLRANGEAYRGINVLMLWVEAHLKGHRSAYWMTYKQAQELGGQVRKGEKSATVVKYGTFEVDRENASADSDPEKRAYARAYRVFNADQIDGLPSRFHAQAQPPRDLGTQSDPMVQAWFDRLGIAIDTTDEPAAYYTPATDRVHMPPIGTFQTAGKYFGTLAHECAHATKAGHRLNRQHPGLSQERYAREEVVAELAAAMVATRLGIQTEYDQNAAYLAHWIGVMKEDNRAIVKAASQAQAACDWMFVQAGELDQPHPAQIAA</sequence>
<dbReference type="PIRSF" id="PIRSF037112">
    <property type="entry name" value="Antirestriction_ArdC"/>
    <property type="match status" value="1"/>
</dbReference>
<dbReference type="GO" id="GO:0003697">
    <property type="term" value="F:single-stranded DNA binding"/>
    <property type="evidence" value="ECO:0007669"/>
    <property type="project" value="InterPro"/>
</dbReference>
<protein>
    <submittedName>
        <fullName evidence="3">DNA primase TraC</fullName>
        <ecNumber evidence="3">2.7.7.-</ecNumber>
    </submittedName>
</protein>
<keyword evidence="4" id="KW-1185">Reference proteome</keyword>
<dbReference type="Pfam" id="PF18818">
    <property type="entry name" value="MPTase-PolyVal"/>
    <property type="match status" value="1"/>
</dbReference>
<dbReference type="RefSeq" id="WP_087205651.1">
    <property type="nucleotide sequence ID" value="NZ_CP021431.1"/>
</dbReference>
<dbReference type="KEGG" id="lvs:LOKVESSMR4R_00041"/>
<accession>A0A1Y0E7L0</accession>
<keyword evidence="3" id="KW-0548">Nucleotidyltransferase</keyword>